<keyword evidence="4 5" id="KW-0349">Heme</keyword>
<dbReference type="PANTHER" id="PTHR24305:SF152">
    <property type="entry name" value="P450, PUTATIVE (EUROFUNG)-RELATED"/>
    <property type="match status" value="1"/>
</dbReference>
<dbReference type="Gene3D" id="1.10.630.10">
    <property type="entry name" value="Cytochrome P450"/>
    <property type="match status" value="1"/>
</dbReference>
<dbReference type="GO" id="GO:0004497">
    <property type="term" value="F:monooxygenase activity"/>
    <property type="evidence" value="ECO:0007669"/>
    <property type="project" value="UniProtKB-KW"/>
</dbReference>
<dbReference type="InterPro" id="IPR001128">
    <property type="entry name" value="Cyt_P450"/>
</dbReference>
<keyword evidence="6" id="KW-1133">Transmembrane helix</keyword>
<keyword evidence="5" id="KW-0503">Monooxygenase</keyword>
<dbReference type="InterPro" id="IPR017972">
    <property type="entry name" value="Cyt_P450_CS"/>
</dbReference>
<dbReference type="PRINTS" id="PR00463">
    <property type="entry name" value="EP450I"/>
</dbReference>
<evidence type="ECO:0000256" key="2">
    <source>
        <dbReference type="ARBA" id="ARBA00022723"/>
    </source>
</evidence>
<dbReference type="GO" id="GO:0016705">
    <property type="term" value="F:oxidoreductase activity, acting on paired donors, with incorporation or reduction of molecular oxygen"/>
    <property type="evidence" value="ECO:0007669"/>
    <property type="project" value="InterPro"/>
</dbReference>
<keyword evidence="3 4" id="KW-0408">Iron</keyword>
<keyword evidence="8" id="KW-1185">Reference proteome</keyword>
<reference evidence="7 8" key="1">
    <citation type="submission" date="2016-03" db="EMBL/GenBank/DDBJ databases">
        <authorList>
            <person name="Ploux O."/>
        </authorList>
    </citation>
    <scope>NUCLEOTIDE SEQUENCE [LARGE SCALE GENOMIC DNA]</scope>
    <source>
        <strain evidence="7 8">UAMH 11012</strain>
    </source>
</reference>
<organism evidence="7 8">
    <name type="scientific">Phialocephala subalpina</name>
    <dbReference type="NCBI Taxonomy" id="576137"/>
    <lineage>
        <taxon>Eukaryota</taxon>
        <taxon>Fungi</taxon>
        <taxon>Dikarya</taxon>
        <taxon>Ascomycota</taxon>
        <taxon>Pezizomycotina</taxon>
        <taxon>Leotiomycetes</taxon>
        <taxon>Helotiales</taxon>
        <taxon>Mollisiaceae</taxon>
        <taxon>Phialocephala</taxon>
        <taxon>Phialocephala fortinii species complex</taxon>
    </lineage>
</organism>
<dbReference type="InterPro" id="IPR002401">
    <property type="entry name" value="Cyt_P450_E_grp-I"/>
</dbReference>
<dbReference type="STRING" id="576137.A0A1L7XS43"/>
<evidence type="ECO:0000256" key="6">
    <source>
        <dbReference type="SAM" id="Phobius"/>
    </source>
</evidence>
<evidence type="ECO:0000256" key="1">
    <source>
        <dbReference type="ARBA" id="ARBA00001971"/>
    </source>
</evidence>
<accession>A0A1L7XS43</accession>
<comment type="cofactor">
    <cofactor evidence="1 4">
        <name>heme</name>
        <dbReference type="ChEBI" id="CHEBI:30413"/>
    </cofactor>
</comment>
<keyword evidence="6" id="KW-0472">Membrane</keyword>
<feature type="transmembrane region" description="Helical" evidence="6">
    <location>
        <begin position="12"/>
        <end position="32"/>
    </location>
</feature>
<dbReference type="EMBL" id="FJOG01000047">
    <property type="protein sequence ID" value="CZR67799.1"/>
    <property type="molecule type" value="Genomic_DNA"/>
</dbReference>
<keyword evidence="5" id="KW-0560">Oxidoreductase</keyword>
<dbReference type="Pfam" id="PF00067">
    <property type="entry name" value="p450"/>
    <property type="match status" value="1"/>
</dbReference>
<sequence>MANALFYSSPWIDISSSVVAAVAVYITSLVVYRRWFHPLAEIPGPFWASVTHFYIVKYNLFSERSQFYLQVEKLHRKYGPVVRISPDEIHLADPENYEKLHYVGSKAPSKAPYFYDAFGLKIAAFGTTSNELHRIRRAAISPAFSRKAVLQLEDIVQEKTAKLINRIKDLLDEGKPVDLHHGFRALSVDIITDYSFDNDYKQLDSPTFGSDFYEMTSELITRGWVLQAFPFLLPLSDLITLPMAKRINGALYEFLLFRKRCVEQIATVKKEIDEGRDKSKHKTIFHQLLDPNASEGHVVPNVEELTEEMFTILTAGGETTGHAMTMITYYVLSNPEIYRKLVSELKTAFPEKQTTFDYLTLEKLPYLSSVIKEGLRLSYGVPGRLPRVIETPDAIFNGYRVPKGTTVGMSAWMLNRNPQNFPEPEQFIPERWSDPEKSKRLENKYFAPFGRGSRQCVGMHLAYLELYIGIGSIFRNFDRLRVDNFGPEDLEFDDYFGPFFRPTQNKFHVALDA</sequence>
<dbReference type="PANTHER" id="PTHR24305">
    <property type="entry name" value="CYTOCHROME P450"/>
    <property type="match status" value="1"/>
</dbReference>
<keyword evidence="6" id="KW-0812">Transmembrane</keyword>
<dbReference type="InterPro" id="IPR050121">
    <property type="entry name" value="Cytochrome_P450_monoxygenase"/>
</dbReference>
<feature type="binding site" description="axial binding residue" evidence="4">
    <location>
        <position position="456"/>
    </location>
    <ligand>
        <name>heme</name>
        <dbReference type="ChEBI" id="CHEBI:30413"/>
    </ligand>
    <ligandPart>
        <name>Fe</name>
        <dbReference type="ChEBI" id="CHEBI:18248"/>
    </ligandPart>
</feature>
<dbReference type="AlphaFoldDB" id="A0A1L7XS43"/>
<proteinExistence type="inferred from homology"/>
<dbReference type="PROSITE" id="PS00086">
    <property type="entry name" value="CYTOCHROME_P450"/>
    <property type="match status" value="1"/>
</dbReference>
<evidence type="ECO:0000313" key="8">
    <source>
        <dbReference type="Proteomes" id="UP000184330"/>
    </source>
</evidence>
<protein>
    <submittedName>
        <fullName evidence="7">Related to cytochrome P450 CYP3/CYP5/CYP6/CYP9 subfamilies</fullName>
    </submittedName>
</protein>
<dbReference type="GO" id="GO:0020037">
    <property type="term" value="F:heme binding"/>
    <property type="evidence" value="ECO:0007669"/>
    <property type="project" value="InterPro"/>
</dbReference>
<dbReference type="InterPro" id="IPR036396">
    <property type="entry name" value="Cyt_P450_sf"/>
</dbReference>
<gene>
    <name evidence="7" type="ORF">PAC_17698</name>
</gene>
<dbReference type="Proteomes" id="UP000184330">
    <property type="component" value="Unassembled WGS sequence"/>
</dbReference>
<evidence type="ECO:0000256" key="4">
    <source>
        <dbReference type="PIRSR" id="PIRSR602401-1"/>
    </source>
</evidence>
<keyword evidence="2 4" id="KW-0479">Metal-binding</keyword>
<comment type="similarity">
    <text evidence="5">Belongs to the cytochrome P450 family.</text>
</comment>
<evidence type="ECO:0000256" key="5">
    <source>
        <dbReference type="RuleBase" id="RU000461"/>
    </source>
</evidence>
<evidence type="ECO:0000313" key="7">
    <source>
        <dbReference type="EMBL" id="CZR67799.1"/>
    </source>
</evidence>
<dbReference type="PRINTS" id="PR00385">
    <property type="entry name" value="P450"/>
</dbReference>
<dbReference type="SUPFAM" id="SSF48264">
    <property type="entry name" value="Cytochrome P450"/>
    <property type="match status" value="1"/>
</dbReference>
<dbReference type="GO" id="GO:0005506">
    <property type="term" value="F:iron ion binding"/>
    <property type="evidence" value="ECO:0007669"/>
    <property type="project" value="InterPro"/>
</dbReference>
<evidence type="ECO:0000256" key="3">
    <source>
        <dbReference type="ARBA" id="ARBA00023004"/>
    </source>
</evidence>
<dbReference type="OrthoDB" id="3945418at2759"/>
<name>A0A1L7XS43_9HELO</name>
<dbReference type="CDD" id="cd11062">
    <property type="entry name" value="CYP58-like"/>
    <property type="match status" value="1"/>
</dbReference>